<proteinExistence type="predicted"/>
<sequence length="163" mass="16385">MHVRLVGMASRRKMPAYAWLAATEPAPPATVPLVLGSRGPWRLHVDLGQAPDVLTLVGALDACQRLAAALARRLHADGVGVAVVGDALGAVDLDGYRALTVLPDLPAAGEELPAPCVIFIAGLPAGAADVVRGLAAATGGRCVPVVVGPVPGGRWSVQVGTGG</sequence>
<comment type="caution">
    <text evidence="1">The sequence shown here is derived from an EMBL/GenBank/DDBJ whole genome shotgun (WGS) entry which is preliminary data.</text>
</comment>
<dbReference type="EMBL" id="QDGB01000435">
    <property type="protein sequence ID" value="RQX08805.1"/>
    <property type="molecule type" value="Genomic_DNA"/>
</dbReference>
<organism evidence="1 2">
    <name type="scientific">Micromonospora ureilytica</name>
    <dbReference type="NCBI Taxonomy" id="709868"/>
    <lineage>
        <taxon>Bacteria</taxon>
        <taxon>Bacillati</taxon>
        <taxon>Actinomycetota</taxon>
        <taxon>Actinomycetes</taxon>
        <taxon>Micromonosporales</taxon>
        <taxon>Micromonosporaceae</taxon>
        <taxon>Micromonospora</taxon>
    </lineage>
</organism>
<protein>
    <submittedName>
        <fullName evidence="1">Uncharacterized protein</fullName>
    </submittedName>
</protein>
<evidence type="ECO:0000313" key="2">
    <source>
        <dbReference type="Proteomes" id="UP000278981"/>
    </source>
</evidence>
<evidence type="ECO:0000313" key="1">
    <source>
        <dbReference type="EMBL" id="RQX08805.1"/>
    </source>
</evidence>
<dbReference type="OrthoDB" id="8444614at2"/>
<name>A0A3N9X6T5_9ACTN</name>
<reference evidence="1 2" key="1">
    <citation type="submission" date="2018-04" db="EMBL/GenBank/DDBJ databases">
        <title>Micromonosporas from Atacama Desert.</title>
        <authorList>
            <person name="Carro L."/>
            <person name="Klenk H.-P."/>
            <person name="Goodfellow M."/>
        </authorList>
    </citation>
    <scope>NUCLEOTIDE SEQUENCE [LARGE SCALE GENOMIC DNA]</scope>
    <source>
        <strain evidence="1 2">LB19</strain>
    </source>
</reference>
<dbReference type="Proteomes" id="UP000278981">
    <property type="component" value="Unassembled WGS sequence"/>
</dbReference>
<gene>
    <name evidence="1" type="ORF">DDE19_34335</name>
</gene>
<dbReference type="AlphaFoldDB" id="A0A3N9X6T5"/>
<accession>A0A3N9X6T5</accession>